<comment type="caution">
    <text evidence="6">The sequence shown here is derived from an EMBL/GenBank/DDBJ whole genome shotgun (WGS) entry which is preliminary data.</text>
</comment>
<reference evidence="6" key="1">
    <citation type="submission" date="2022-08" db="EMBL/GenBank/DDBJ databases">
        <authorList>
            <person name="Kallberg Y."/>
            <person name="Tangrot J."/>
            <person name="Rosling A."/>
        </authorList>
    </citation>
    <scope>NUCLEOTIDE SEQUENCE</scope>
    <source>
        <strain evidence="6">Wild A</strain>
    </source>
</reference>
<evidence type="ECO:0000256" key="3">
    <source>
        <dbReference type="ARBA" id="ARBA00022917"/>
    </source>
</evidence>
<evidence type="ECO:0000313" key="7">
    <source>
        <dbReference type="Proteomes" id="UP001153678"/>
    </source>
</evidence>
<dbReference type="Pfam" id="PF08597">
    <property type="entry name" value="eIF3_subunit"/>
    <property type="match status" value="1"/>
</dbReference>
<dbReference type="InterPro" id="IPR023194">
    <property type="entry name" value="eIF3-like_dom_sf"/>
</dbReference>
<dbReference type="Gene3D" id="1.10.246.60">
    <property type="entry name" value="Eukaryotic translation initiation factor 3 like domains"/>
    <property type="match status" value="1"/>
</dbReference>
<keyword evidence="3" id="KW-0648">Protein biosynthesis</keyword>
<dbReference type="GO" id="GO:0005852">
    <property type="term" value="C:eukaryotic translation initiation factor 3 complex"/>
    <property type="evidence" value="ECO:0007669"/>
    <property type="project" value="InterPro"/>
</dbReference>
<name>A0A9W4WVT7_9GLOM</name>
<evidence type="ECO:0000256" key="1">
    <source>
        <dbReference type="ARBA" id="ARBA00022490"/>
    </source>
</evidence>
<dbReference type="InterPro" id="IPR013906">
    <property type="entry name" value="eIF3j"/>
</dbReference>
<keyword evidence="2" id="KW-0396">Initiation factor</keyword>
<feature type="region of interest" description="Disordered" evidence="5">
    <location>
        <begin position="1"/>
        <end position="27"/>
    </location>
</feature>
<evidence type="ECO:0000256" key="4">
    <source>
        <dbReference type="ARBA" id="ARBA00029904"/>
    </source>
</evidence>
<dbReference type="EMBL" id="CAMKVN010002832">
    <property type="protein sequence ID" value="CAI2182773.1"/>
    <property type="molecule type" value="Genomic_DNA"/>
</dbReference>
<sequence>ESWDMESSDEEKKKPITPAPPPKKKKSVAQVIAEREELKRKAAEQIVRIVIYRLKIDLFKFNINLIVSSVIDADLENAEGMFQGLTIRETEDAPSKKITPKTKDPKIMDPMTKDPKTKEEFEEFTKVLVDQIRKHEKQGLYVNFINDFIRELCAPLRDVDVRKFASKLKPALQTEKFDLYDTTDYGNYDDFDDFM</sequence>
<dbReference type="PANTHER" id="PTHR21681">
    <property type="entry name" value="EUKARYOTIC TRANSLATION INITIATION FACTOR 3 SUBUNIT J"/>
    <property type="match status" value="1"/>
</dbReference>
<keyword evidence="7" id="KW-1185">Reference proteome</keyword>
<feature type="region of interest" description="Disordered" evidence="5">
    <location>
        <begin position="92"/>
        <end position="115"/>
    </location>
</feature>
<feature type="non-terminal residue" evidence="6">
    <location>
        <position position="1"/>
    </location>
</feature>
<dbReference type="PANTHER" id="PTHR21681:SF0">
    <property type="entry name" value="EUKARYOTIC TRANSLATION INITIATION FACTOR 3 SUBUNIT J"/>
    <property type="match status" value="1"/>
</dbReference>
<dbReference type="Proteomes" id="UP001153678">
    <property type="component" value="Unassembled WGS sequence"/>
</dbReference>
<dbReference type="OrthoDB" id="20381at2759"/>
<accession>A0A9W4WVT7</accession>
<protein>
    <recommendedName>
        <fullName evidence="4">Eukaryotic translation initiation factor 3 30 kDa subunit</fullName>
    </recommendedName>
</protein>
<evidence type="ECO:0000256" key="2">
    <source>
        <dbReference type="ARBA" id="ARBA00022540"/>
    </source>
</evidence>
<keyword evidence="1" id="KW-0963">Cytoplasm</keyword>
<evidence type="ECO:0000256" key="5">
    <source>
        <dbReference type="SAM" id="MobiDB-lite"/>
    </source>
</evidence>
<gene>
    <name evidence="6" type="ORF">FWILDA_LOCUS10745</name>
</gene>
<proteinExistence type="predicted"/>
<organism evidence="6 7">
    <name type="scientific">Funneliformis geosporum</name>
    <dbReference type="NCBI Taxonomy" id="1117311"/>
    <lineage>
        <taxon>Eukaryota</taxon>
        <taxon>Fungi</taxon>
        <taxon>Fungi incertae sedis</taxon>
        <taxon>Mucoromycota</taxon>
        <taxon>Glomeromycotina</taxon>
        <taxon>Glomeromycetes</taxon>
        <taxon>Glomerales</taxon>
        <taxon>Glomeraceae</taxon>
        <taxon>Funneliformis</taxon>
    </lineage>
</organism>
<dbReference type="AlphaFoldDB" id="A0A9W4WVT7"/>
<evidence type="ECO:0000313" key="6">
    <source>
        <dbReference type="EMBL" id="CAI2182773.1"/>
    </source>
</evidence>
<dbReference type="GO" id="GO:0003743">
    <property type="term" value="F:translation initiation factor activity"/>
    <property type="evidence" value="ECO:0007669"/>
    <property type="project" value="UniProtKB-KW"/>
</dbReference>